<evidence type="ECO:0000313" key="1">
    <source>
        <dbReference type="EMBL" id="GBG10134.1"/>
    </source>
</evidence>
<dbReference type="InterPro" id="IPR036390">
    <property type="entry name" value="WH_DNA-bd_sf"/>
</dbReference>
<dbReference type="AlphaFoldDB" id="A0A2R5F2T6"/>
<dbReference type="SUPFAM" id="SSF46785">
    <property type="entry name" value="Winged helix' DNA-binding domain"/>
    <property type="match status" value="1"/>
</dbReference>
<dbReference type="Proteomes" id="UP000245202">
    <property type="component" value="Unassembled WGS sequence"/>
</dbReference>
<gene>
    <name evidence="1" type="ORF">PAT3040_04852</name>
</gene>
<name>A0A2R5F2T6_9BACL</name>
<evidence type="ECO:0008006" key="3">
    <source>
        <dbReference type="Google" id="ProtNLM"/>
    </source>
</evidence>
<evidence type="ECO:0000313" key="2">
    <source>
        <dbReference type="Proteomes" id="UP000245202"/>
    </source>
</evidence>
<accession>A0A2R5F2T6</accession>
<proteinExistence type="predicted"/>
<keyword evidence="2" id="KW-1185">Reference proteome</keyword>
<sequence length="76" mass="9055">MLDETARKLFRMFYALYRFESAHIDMDRLARLTGRSKLRIATAIRALEEKQYITWNERAGVIRIVTQAERHLKEAN</sequence>
<dbReference type="EMBL" id="BDQX01000291">
    <property type="protein sequence ID" value="GBG10134.1"/>
    <property type="molecule type" value="Genomic_DNA"/>
</dbReference>
<protein>
    <recommendedName>
        <fullName evidence="3">MarR family transcriptional regulator</fullName>
    </recommendedName>
</protein>
<comment type="caution">
    <text evidence="1">The sequence shown here is derived from an EMBL/GenBank/DDBJ whole genome shotgun (WGS) entry which is preliminary data.</text>
</comment>
<dbReference type="RefSeq" id="WP_087572690.1">
    <property type="nucleotide sequence ID" value="NZ_BDQX01000291.1"/>
</dbReference>
<organism evidence="1 2">
    <name type="scientific">Paenibacillus agaridevorans</name>
    <dbReference type="NCBI Taxonomy" id="171404"/>
    <lineage>
        <taxon>Bacteria</taxon>
        <taxon>Bacillati</taxon>
        <taxon>Bacillota</taxon>
        <taxon>Bacilli</taxon>
        <taxon>Bacillales</taxon>
        <taxon>Paenibacillaceae</taxon>
        <taxon>Paenibacillus</taxon>
    </lineage>
</organism>
<reference evidence="1 2" key="1">
    <citation type="submission" date="2017-08" db="EMBL/GenBank/DDBJ databases">
        <title>Substantial Increase in Enzyme Production by Combined Drug-Resistance Mutations in Paenibacillus agaridevorans.</title>
        <authorList>
            <person name="Tanaka Y."/>
            <person name="Funane K."/>
            <person name="Hosaka T."/>
            <person name="Shiwa Y."/>
            <person name="Fujita N."/>
            <person name="Miyazaki T."/>
            <person name="Yoshikawa H."/>
            <person name="Murakami K."/>
            <person name="Kasahara K."/>
            <person name="Inaoka T."/>
            <person name="Hiraga Y."/>
            <person name="Ochi K."/>
        </authorList>
    </citation>
    <scope>NUCLEOTIDE SEQUENCE [LARGE SCALE GENOMIC DNA]</scope>
    <source>
        <strain evidence="1 2">T-3040</strain>
    </source>
</reference>